<dbReference type="SUPFAM" id="SSF88723">
    <property type="entry name" value="PIN domain-like"/>
    <property type="match status" value="1"/>
</dbReference>
<name>K0TER4_THAOC</name>
<comment type="caution">
    <text evidence="1">The sequence shown here is derived from an EMBL/GenBank/DDBJ whole genome shotgun (WGS) entry which is preliminary data.</text>
</comment>
<reference evidence="1 2" key="1">
    <citation type="journal article" date="2012" name="Genome Biol.">
        <title>Genome and low-iron response of an oceanic diatom adapted to chronic iron limitation.</title>
        <authorList>
            <person name="Lommer M."/>
            <person name="Specht M."/>
            <person name="Roy A.S."/>
            <person name="Kraemer L."/>
            <person name="Andreson R."/>
            <person name="Gutowska M.A."/>
            <person name="Wolf J."/>
            <person name="Bergner S.V."/>
            <person name="Schilhabel M.B."/>
            <person name="Klostermeier U.C."/>
            <person name="Beiko R.G."/>
            <person name="Rosenstiel P."/>
            <person name="Hippler M."/>
            <person name="Laroche J."/>
        </authorList>
    </citation>
    <scope>NUCLEOTIDE SEQUENCE [LARGE SCALE GENOMIC DNA]</scope>
    <source>
        <strain evidence="1 2">CCMP1005</strain>
    </source>
</reference>
<dbReference type="EMBL" id="AGNL01006482">
    <property type="protein sequence ID" value="EJK72011.1"/>
    <property type="molecule type" value="Genomic_DNA"/>
</dbReference>
<organism evidence="1 2">
    <name type="scientific">Thalassiosira oceanica</name>
    <name type="common">Marine diatom</name>
    <dbReference type="NCBI Taxonomy" id="159749"/>
    <lineage>
        <taxon>Eukaryota</taxon>
        <taxon>Sar</taxon>
        <taxon>Stramenopiles</taxon>
        <taxon>Ochrophyta</taxon>
        <taxon>Bacillariophyta</taxon>
        <taxon>Coscinodiscophyceae</taxon>
        <taxon>Thalassiosirophycidae</taxon>
        <taxon>Thalassiosirales</taxon>
        <taxon>Thalassiosiraceae</taxon>
        <taxon>Thalassiosira</taxon>
    </lineage>
</organism>
<protein>
    <submittedName>
        <fullName evidence="1">Uncharacterized protein</fullName>
    </submittedName>
</protein>
<feature type="non-terminal residue" evidence="1">
    <location>
        <position position="229"/>
    </location>
</feature>
<dbReference type="InterPro" id="IPR029060">
    <property type="entry name" value="PIN-like_dom_sf"/>
</dbReference>
<proteinExistence type="predicted"/>
<evidence type="ECO:0000313" key="1">
    <source>
        <dbReference type="EMBL" id="EJK72011.1"/>
    </source>
</evidence>
<gene>
    <name evidence="1" type="ORF">THAOC_06498</name>
</gene>
<dbReference type="Proteomes" id="UP000266841">
    <property type="component" value="Unassembled WGS sequence"/>
</dbReference>
<sequence length="229" mass="25740">MGVKGEGRTAITQESARRSTLKAMRDAIIKEKQAGRDYMPVMGIDADVLIVQGTHSCRGADPKVISEFYAEPPVPVQSVAKSVLGKVKMLTKHRWRALLVFGGLNSPLKADEHALRTDGKRDEKLKKLAEAMKNPDDFTRDEVLKLRKGCIRVREDIIQLVKDTLMKESFKVIGSAFETDHQLKALMNQDCIDAVWSTDTKLKKRSPGKFIDQDSESESGIIRSAMRWR</sequence>
<evidence type="ECO:0000313" key="2">
    <source>
        <dbReference type="Proteomes" id="UP000266841"/>
    </source>
</evidence>
<keyword evidence="2" id="KW-1185">Reference proteome</keyword>
<accession>K0TER4</accession>
<dbReference type="AlphaFoldDB" id="K0TER4"/>
<dbReference type="Gene3D" id="3.40.50.1010">
    <property type="entry name" value="5'-nuclease"/>
    <property type="match status" value="1"/>
</dbReference>